<evidence type="ECO:0000313" key="1">
    <source>
        <dbReference type="EMBL" id="MFE9602007.1"/>
    </source>
</evidence>
<name>A0ABW6M944_9ACTN</name>
<reference evidence="1 2" key="1">
    <citation type="submission" date="2024-10" db="EMBL/GenBank/DDBJ databases">
        <title>The Natural Products Discovery Center: Release of the First 8490 Sequenced Strains for Exploring Actinobacteria Biosynthetic Diversity.</title>
        <authorList>
            <person name="Kalkreuter E."/>
            <person name="Kautsar S.A."/>
            <person name="Yang D."/>
            <person name="Bader C.D."/>
            <person name="Teijaro C.N."/>
            <person name="Fluegel L."/>
            <person name="Davis C.M."/>
            <person name="Simpson J.R."/>
            <person name="Lauterbach L."/>
            <person name="Steele A.D."/>
            <person name="Gui C."/>
            <person name="Meng S."/>
            <person name="Li G."/>
            <person name="Viehrig K."/>
            <person name="Ye F."/>
            <person name="Su P."/>
            <person name="Kiefer A.F."/>
            <person name="Nichols A."/>
            <person name="Cepeda A.J."/>
            <person name="Yan W."/>
            <person name="Fan B."/>
            <person name="Jiang Y."/>
            <person name="Adhikari A."/>
            <person name="Zheng C.-J."/>
            <person name="Schuster L."/>
            <person name="Cowan T.M."/>
            <person name="Smanski M.J."/>
            <person name="Chevrette M.G."/>
            <person name="De Carvalho L.P.S."/>
            <person name="Shen B."/>
        </authorList>
    </citation>
    <scope>NUCLEOTIDE SEQUENCE [LARGE SCALE GENOMIC DNA]</scope>
    <source>
        <strain evidence="1 2">NPDC006488</strain>
    </source>
</reference>
<sequence>MRQSTAPAPEAAEQDPPDIETMRATAHRALALAAPPTATDLILLIGQLRGQVELMVTEVEPLATQHAATMTGALAAVCVGEARRKLAAGADIRPLASARLAYARRLARVLFALCGHHANLGGASS</sequence>
<dbReference type="Proteomes" id="UP001601303">
    <property type="component" value="Unassembled WGS sequence"/>
</dbReference>
<dbReference type="Pfam" id="PF19979">
    <property type="entry name" value="DUF6415"/>
    <property type="match status" value="1"/>
</dbReference>
<keyword evidence="2" id="KW-1185">Reference proteome</keyword>
<dbReference type="EMBL" id="JBIAHM010000009">
    <property type="protein sequence ID" value="MFE9602007.1"/>
    <property type="molecule type" value="Genomic_DNA"/>
</dbReference>
<comment type="caution">
    <text evidence="1">The sequence shown here is derived from an EMBL/GenBank/DDBJ whole genome shotgun (WGS) entry which is preliminary data.</text>
</comment>
<dbReference type="InterPro" id="IPR046300">
    <property type="entry name" value="DUF6415"/>
</dbReference>
<dbReference type="RefSeq" id="WP_388109625.1">
    <property type="nucleotide sequence ID" value="NZ_JBIAHM010000009.1"/>
</dbReference>
<accession>A0ABW6M944</accession>
<gene>
    <name evidence="1" type="ORF">ACFYNQ_26010</name>
</gene>
<proteinExistence type="predicted"/>
<organism evidence="1 2">
    <name type="scientific">Streptomyces hokutonensis</name>
    <dbReference type="NCBI Taxonomy" id="1306990"/>
    <lineage>
        <taxon>Bacteria</taxon>
        <taxon>Bacillati</taxon>
        <taxon>Actinomycetota</taxon>
        <taxon>Actinomycetes</taxon>
        <taxon>Kitasatosporales</taxon>
        <taxon>Streptomycetaceae</taxon>
        <taxon>Streptomyces</taxon>
    </lineage>
</organism>
<evidence type="ECO:0000313" key="2">
    <source>
        <dbReference type="Proteomes" id="UP001601303"/>
    </source>
</evidence>
<protein>
    <submittedName>
        <fullName evidence="1">DUF6415 family natural product biosynthesis protein</fullName>
    </submittedName>
</protein>